<keyword evidence="1" id="KW-0812">Transmembrane</keyword>
<evidence type="ECO:0000256" key="1">
    <source>
        <dbReference type="SAM" id="Phobius"/>
    </source>
</evidence>
<dbReference type="EMBL" id="CP032869">
    <property type="protein sequence ID" value="AYL98035.1"/>
    <property type="molecule type" value="Genomic_DNA"/>
</dbReference>
<proteinExistence type="predicted"/>
<reference evidence="2 3" key="1">
    <citation type="submission" date="2018-10" db="EMBL/GenBank/DDBJ databases">
        <title>Genome sequencing of Mucilaginibacter sp. HYN0043.</title>
        <authorList>
            <person name="Kim M."/>
            <person name="Yi H."/>
        </authorList>
    </citation>
    <scope>NUCLEOTIDE SEQUENCE [LARGE SCALE GENOMIC DNA]</scope>
    <source>
        <strain evidence="2 3">HYN0043</strain>
    </source>
</reference>
<dbReference type="OrthoDB" id="960912at2"/>
<keyword evidence="3" id="KW-1185">Reference proteome</keyword>
<dbReference type="Pfam" id="PF03729">
    <property type="entry name" value="DUF308"/>
    <property type="match status" value="1"/>
</dbReference>
<feature type="transmembrane region" description="Helical" evidence="1">
    <location>
        <begin position="164"/>
        <end position="183"/>
    </location>
</feature>
<sequence length="195" mass="20566">MSANKTLIIETSAATKTAAALRKLYFIRVAFSVIWVVLVALLAKTSFTAATILLVIYPLWDVVGTLLDIRANQGNGTSVTPQYVNLAISIITTLAVSFAIGKGVPSALIVFGAWALLTGLIQLVLGLKRRKEFGGQWPMILSGGQSMLAGVSFIAMAHSPNMGIANLAGYSAFGAFYYLLAAIRLGKSAKGTLQA</sequence>
<feature type="transmembrane region" description="Helical" evidence="1">
    <location>
        <begin position="107"/>
        <end position="127"/>
    </location>
</feature>
<organism evidence="2 3">
    <name type="scientific">Mucilaginibacter celer</name>
    <dbReference type="NCBI Taxonomy" id="2305508"/>
    <lineage>
        <taxon>Bacteria</taxon>
        <taxon>Pseudomonadati</taxon>
        <taxon>Bacteroidota</taxon>
        <taxon>Sphingobacteriia</taxon>
        <taxon>Sphingobacteriales</taxon>
        <taxon>Sphingobacteriaceae</taxon>
        <taxon>Mucilaginibacter</taxon>
    </lineage>
</organism>
<dbReference type="KEGG" id="muh:HYN43_023305"/>
<evidence type="ECO:0000313" key="2">
    <source>
        <dbReference type="EMBL" id="AYL98035.1"/>
    </source>
</evidence>
<gene>
    <name evidence="2" type="ORF">HYN43_023305</name>
</gene>
<feature type="transmembrane region" description="Helical" evidence="1">
    <location>
        <begin position="25"/>
        <end position="43"/>
    </location>
</feature>
<dbReference type="RefSeq" id="WP_119406317.1">
    <property type="nucleotide sequence ID" value="NZ_CP032869.1"/>
</dbReference>
<name>A0A494W3E8_9SPHI</name>
<feature type="transmembrane region" description="Helical" evidence="1">
    <location>
        <begin position="139"/>
        <end position="158"/>
    </location>
</feature>
<evidence type="ECO:0008006" key="4">
    <source>
        <dbReference type="Google" id="ProtNLM"/>
    </source>
</evidence>
<dbReference type="Proteomes" id="UP000270046">
    <property type="component" value="Chromosome"/>
</dbReference>
<feature type="transmembrane region" description="Helical" evidence="1">
    <location>
        <begin position="83"/>
        <end position="101"/>
    </location>
</feature>
<feature type="transmembrane region" description="Helical" evidence="1">
    <location>
        <begin position="49"/>
        <end position="71"/>
    </location>
</feature>
<dbReference type="InterPro" id="IPR005325">
    <property type="entry name" value="DUF308_memb"/>
</dbReference>
<keyword evidence="1" id="KW-0472">Membrane</keyword>
<dbReference type="AlphaFoldDB" id="A0A494W3E8"/>
<evidence type="ECO:0000313" key="3">
    <source>
        <dbReference type="Proteomes" id="UP000270046"/>
    </source>
</evidence>
<keyword evidence="1" id="KW-1133">Transmembrane helix</keyword>
<protein>
    <recommendedName>
        <fullName evidence="4">DUF308 domain-containing protein</fullName>
    </recommendedName>
</protein>
<accession>A0A494W3E8</accession>